<dbReference type="Proteomes" id="UP001158644">
    <property type="component" value="Unassembled WGS sequence"/>
</dbReference>
<keyword evidence="1" id="KW-1133">Transmembrane helix</keyword>
<proteinExistence type="predicted"/>
<evidence type="ECO:0000256" key="1">
    <source>
        <dbReference type="SAM" id="Phobius"/>
    </source>
</evidence>
<dbReference type="RefSeq" id="WP_279989108.1">
    <property type="nucleotide sequence ID" value="NZ_JAOBZK010000002.1"/>
</dbReference>
<feature type="transmembrane region" description="Helical" evidence="1">
    <location>
        <begin position="275"/>
        <end position="293"/>
    </location>
</feature>
<sequence>MGDNNLMNAAARDNGADAPATPLGDYQRDIFWRRLFCNWKALAIAAVFGIACGIAAYFVVPKKWPAILIVRVGDVRAGHELKPELLEQVSLTSEWMKSHEFVDAVVSSANAASPGQTDGASRDAKLFRESLTVRPIPGSQMLRVDYLGYSHYQLQAYLSAIGKQIRASHDEVMDARLEALIDLRNKYDGEVAAEGRKFESLGRKYNYVVRGDPDVSLWLAPQLRAEISQSELMIGILRRSIDELDDRIALAGHYSADVAQAEILVQPVFPRLRNLLPPAMLLGILCGFIFLVIRGKTRFVLLK</sequence>
<name>A0ABD4YPD0_9BURK</name>
<feature type="transmembrane region" description="Helical" evidence="1">
    <location>
        <begin position="41"/>
        <end position="60"/>
    </location>
</feature>
<dbReference type="AlphaFoldDB" id="A0ABD4YPD0"/>
<gene>
    <name evidence="2" type="ORF">N5C72_02405</name>
</gene>
<protein>
    <recommendedName>
        <fullName evidence="4">Polysaccharide chain length determinant N-terminal domain-containing protein</fullName>
    </recommendedName>
</protein>
<comment type="caution">
    <text evidence="2">The sequence shown here is derived from an EMBL/GenBank/DDBJ whole genome shotgun (WGS) entry which is preliminary data.</text>
</comment>
<keyword evidence="1" id="KW-0472">Membrane</keyword>
<keyword evidence="1" id="KW-0812">Transmembrane</keyword>
<evidence type="ECO:0000313" key="2">
    <source>
        <dbReference type="EMBL" id="MDH1176905.1"/>
    </source>
</evidence>
<dbReference type="EMBL" id="JAOBZK010000002">
    <property type="protein sequence ID" value="MDH1176905.1"/>
    <property type="molecule type" value="Genomic_DNA"/>
</dbReference>
<reference evidence="2 3" key="1">
    <citation type="submission" date="2022-09" db="EMBL/GenBank/DDBJ databases">
        <title>Intensive care unit water sources are persistently colonized with multi-drug resistant bacteria and are the site of extensive horizontal gene transfer of antibiotic resistance genes.</title>
        <authorList>
            <person name="Diorio-Toth L."/>
        </authorList>
    </citation>
    <scope>NUCLEOTIDE SEQUENCE [LARGE SCALE GENOMIC DNA]</scope>
    <source>
        <strain evidence="2 3">GD03967</strain>
    </source>
</reference>
<evidence type="ECO:0000313" key="3">
    <source>
        <dbReference type="Proteomes" id="UP001158644"/>
    </source>
</evidence>
<evidence type="ECO:0008006" key="4">
    <source>
        <dbReference type="Google" id="ProtNLM"/>
    </source>
</evidence>
<organism evidence="2 3">
    <name type="scientific">Achromobacter mucicolens</name>
    <dbReference type="NCBI Taxonomy" id="1389922"/>
    <lineage>
        <taxon>Bacteria</taxon>
        <taxon>Pseudomonadati</taxon>
        <taxon>Pseudomonadota</taxon>
        <taxon>Betaproteobacteria</taxon>
        <taxon>Burkholderiales</taxon>
        <taxon>Alcaligenaceae</taxon>
        <taxon>Achromobacter</taxon>
    </lineage>
</organism>
<accession>A0ABD4YPD0</accession>